<evidence type="ECO:0000313" key="1">
    <source>
        <dbReference type="EMBL" id="OGK00684.1"/>
    </source>
</evidence>
<dbReference type="EMBL" id="MFYX01000142">
    <property type="protein sequence ID" value="OGK00684.1"/>
    <property type="molecule type" value="Genomic_DNA"/>
</dbReference>
<reference evidence="1 2" key="1">
    <citation type="journal article" date="2016" name="Nat. Commun.">
        <title>Thousands of microbial genomes shed light on interconnected biogeochemical processes in an aquifer system.</title>
        <authorList>
            <person name="Anantharaman K."/>
            <person name="Brown C.T."/>
            <person name="Hug L.A."/>
            <person name="Sharon I."/>
            <person name="Castelle C.J."/>
            <person name="Probst A.J."/>
            <person name="Thomas B.C."/>
            <person name="Singh A."/>
            <person name="Wilkins M.J."/>
            <person name="Karaoz U."/>
            <person name="Brodie E.L."/>
            <person name="Williams K.H."/>
            <person name="Hubbard S.S."/>
            <person name="Banfield J.F."/>
        </authorList>
    </citation>
    <scope>NUCLEOTIDE SEQUENCE [LARGE SCALE GENOMIC DNA]</scope>
</reference>
<accession>A0A1F7F1Z8</accession>
<organism evidence="1 2">
    <name type="scientific">Candidatus Raymondbacteria bacterium RIFOXYD12_FULL_49_13</name>
    <dbReference type="NCBI Taxonomy" id="1817890"/>
    <lineage>
        <taxon>Bacteria</taxon>
        <taxon>Raymondiibacteriota</taxon>
    </lineage>
</organism>
<dbReference type="SUPFAM" id="SSF88723">
    <property type="entry name" value="PIN domain-like"/>
    <property type="match status" value="1"/>
</dbReference>
<gene>
    <name evidence="1" type="ORF">A2519_20010</name>
</gene>
<proteinExistence type="predicted"/>
<dbReference type="AlphaFoldDB" id="A0A1F7F1Z8"/>
<name>A0A1F7F1Z8_UNCRA</name>
<evidence type="ECO:0008006" key="3">
    <source>
        <dbReference type="Google" id="ProtNLM"/>
    </source>
</evidence>
<evidence type="ECO:0000313" key="2">
    <source>
        <dbReference type="Proteomes" id="UP000179243"/>
    </source>
</evidence>
<dbReference type="Proteomes" id="UP000179243">
    <property type="component" value="Unassembled WGS sequence"/>
</dbReference>
<dbReference type="CDD" id="cd18687">
    <property type="entry name" value="PIN_VapC-like"/>
    <property type="match status" value="1"/>
</dbReference>
<dbReference type="InterPro" id="IPR029060">
    <property type="entry name" value="PIN-like_dom_sf"/>
</dbReference>
<sequence>MNRVYIESTVISYFTARPSSLIEVRAHQLITKRWWKKAIIKLVPCVSAFVLTEISKGDPAAAQKRLASVKTFTILGANSVTDNLAKTYFKKLNLPSKAWYDALHLACATLNGVEYLVTWNFTHLANAHLRHMVEDINASRDLETPVICTPEELVEV</sequence>
<protein>
    <recommendedName>
        <fullName evidence="3">PIN domain-containing protein</fullName>
    </recommendedName>
</protein>
<comment type="caution">
    <text evidence="1">The sequence shown here is derived from an EMBL/GenBank/DDBJ whole genome shotgun (WGS) entry which is preliminary data.</text>
</comment>